<evidence type="ECO:0000313" key="2">
    <source>
        <dbReference type="EMBL" id="OWL93832.1"/>
    </source>
</evidence>
<feature type="signal peptide" evidence="1">
    <location>
        <begin position="1"/>
        <end position="24"/>
    </location>
</feature>
<gene>
    <name evidence="2" type="ORF">CBQ26_17265</name>
</gene>
<dbReference type="SUPFAM" id="SSF63829">
    <property type="entry name" value="Calcium-dependent phosphotriesterase"/>
    <property type="match status" value="1"/>
</dbReference>
<dbReference type="AlphaFoldDB" id="A0A246BF33"/>
<dbReference type="OrthoDB" id="59988at2"/>
<proteinExistence type="predicted"/>
<dbReference type="Gene3D" id="2.60.40.10">
    <property type="entry name" value="Immunoglobulins"/>
    <property type="match status" value="1"/>
</dbReference>
<dbReference type="InterPro" id="IPR015943">
    <property type="entry name" value="WD40/YVTN_repeat-like_dom_sf"/>
</dbReference>
<dbReference type="EMBL" id="NHMK01000030">
    <property type="protein sequence ID" value="OWL93832.1"/>
    <property type="molecule type" value="Genomic_DNA"/>
</dbReference>
<dbReference type="RefSeq" id="WP_088249876.1">
    <property type="nucleotide sequence ID" value="NZ_NHMK01000030.1"/>
</dbReference>
<protein>
    <submittedName>
        <fullName evidence="2">Uncharacterized protein</fullName>
    </submittedName>
</protein>
<name>A0A246BF33_9DEIO</name>
<dbReference type="Proteomes" id="UP000197208">
    <property type="component" value="Unassembled WGS sequence"/>
</dbReference>
<accession>A0A246BF33</accession>
<keyword evidence="1" id="KW-0732">Signal</keyword>
<dbReference type="InterPro" id="IPR013783">
    <property type="entry name" value="Ig-like_fold"/>
</dbReference>
<evidence type="ECO:0000256" key="1">
    <source>
        <dbReference type="SAM" id="SignalP"/>
    </source>
</evidence>
<organism evidence="2 3">
    <name type="scientific">Deinococcus indicus</name>
    <dbReference type="NCBI Taxonomy" id="223556"/>
    <lineage>
        <taxon>Bacteria</taxon>
        <taxon>Thermotogati</taxon>
        <taxon>Deinococcota</taxon>
        <taxon>Deinococci</taxon>
        <taxon>Deinococcales</taxon>
        <taxon>Deinococcaceae</taxon>
        <taxon>Deinococcus</taxon>
    </lineage>
</organism>
<reference evidence="2 3" key="1">
    <citation type="submission" date="2017-05" db="EMBL/GenBank/DDBJ databases">
        <title>De novo genome assembly of Deniococcus indicus strain DR1.</title>
        <authorList>
            <person name="Chauhan D."/>
            <person name="Yennamalli R.M."/>
            <person name="Priyadarshini R."/>
        </authorList>
    </citation>
    <scope>NUCLEOTIDE SEQUENCE [LARGE SCALE GENOMIC DNA]</scope>
    <source>
        <strain evidence="2 3">DR1</strain>
    </source>
</reference>
<sequence length="847" mass="86139">MKTLKLPAAMIGLTALLTACPSTTDTGGVTPPSPGSAVQATRVAGSVTGAPAAATRAVLIVGSDYDFANTGTVKGGVLDLPLTKAPDSRSMFNLTSGGGCTFTGSRTNDPSVALFTDVELFSEQIDSLAFATEQIVSGGTAPGSQVARLYSATAATVKGTVLCANPDGSKFTAALDVVLNSGWNALEYAETNSTLTLRSLGSSVRSELKATAYTPSVLVSLGSAVTITSDAGMSVPARLYQEGGYTGQVSLSTDVPGLTIEPSTVNLTATTLQSVQAQATAAYLKNLGVNPQRLDTNLTFKYSGNDNYSGSFRVIVKDTTGKQVGGGNGSLEVRKPGLTIGTCGSNYLELYPSKTASLNVCGYSVGNFSGPVTYSATGLPAGVTVTPVTQTLNGSSYLSLTFKSDATLKPGTYPITLTADGGTVKASASTELRVPAPTVNIAISSTSYYGQQIYQGGTAQLNVDVSTQNGFNGQTTLTVTGLPAGVTASPKTVTVTPGSTTTTAITLTATADATLGNSTIKVTSPDQSANSYGAETQLSVRPARAALGSTVGEAVGATSGLWAVTAMAYDSSSNAYRNTVTRFTTTGQSAASAAVASQNSLQLIRTTGGVIAFDSGFVKAPALIADDGTVTQLPAANLGNLTAFTRRADGQGRVWFVNTVYTGVGGTATSLKTWVPATGVITTVDSTANYGSGSYDAQLTLGADGKTLVYLGGYAGDALKIDTATGTVTKLDLLKSSGATSAAIAADGTIWFSAYGQLARLNADNTVNKFTAVQTGTLTGFDQSNPAVLWGSDTSNVYRIDTAATPAATTVNLGSVSKAILNAQGGVQVITNEYNGNTTTYYLSQLK</sequence>
<feature type="chain" id="PRO_5012060361" evidence="1">
    <location>
        <begin position="25"/>
        <end position="847"/>
    </location>
</feature>
<keyword evidence="3" id="KW-1185">Reference proteome</keyword>
<dbReference type="Gene3D" id="2.130.10.10">
    <property type="entry name" value="YVTN repeat-like/Quinoprotein amine dehydrogenase"/>
    <property type="match status" value="1"/>
</dbReference>
<comment type="caution">
    <text evidence="2">The sequence shown here is derived from an EMBL/GenBank/DDBJ whole genome shotgun (WGS) entry which is preliminary data.</text>
</comment>
<dbReference type="PROSITE" id="PS51257">
    <property type="entry name" value="PROKAR_LIPOPROTEIN"/>
    <property type="match status" value="1"/>
</dbReference>
<evidence type="ECO:0000313" key="3">
    <source>
        <dbReference type="Proteomes" id="UP000197208"/>
    </source>
</evidence>